<evidence type="ECO:0000313" key="2">
    <source>
        <dbReference type="Proteomes" id="UP000827976"/>
    </source>
</evidence>
<keyword evidence="2" id="KW-1185">Reference proteome</keyword>
<keyword evidence="1" id="KW-0378">Hydrolase</keyword>
<evidence type="ECO:0000313" key="1">
    <source>
        <dbReference type="EMBL" id="KAH7661452.1"/>
    </source>
</evidence>
<protein>
    <submittedName>
        <fullName evidence="1">P-loop containing nucleoside triphosphate hydrolase protein</fullName>
    </submittedName>
</protein>
<name>A0ACB7ULU1_DIOAL</name>
<proteinExistence type="predicted"/>
<dbReference type="EMBL" id="CM037025">
    <property type="protein sequence ID" value="KAH7661452.1"/>
    <property type="molecule type" value="Genomic_DNA"/>
</dbReference>
<dbReference type="Proteomes" id="UP000827976">
    <property type="component" value="Chromosome 15"/>
</dbReference>
<gene>
    <name evidence="1" type="ORF">IHE45_15G065000</name>
</gene>
<organism evidence="1 2">
    <name type="scientific">Dioscorea alata</name>
    <name type="common">Purple yam</name>
    <dbReference type="NCBI Taxonomy" id="55571"/>
    <lineage>
        <taxon>Eukaryota</taxon>
        <taxon>Viridiplantae</taxon>
        <taxon>Streptophyta</taxon>
        <taxon>Embryophyta</taxon>
        <taxon>Tracheophyta</taxon>
        <taxon>Spermatophyta</taxon>
        <taxon>Magnoliopsida</taxon>
        <taxon>Liliopsida</taxon>
        <taxon>Dioscoreales</taxon>
        <taxon>Dioscoreaceae</taxon>
        <taxon>Dioscorea</taxon>
    </lineage>
</organism>
<comment type="caution">
    <text evidence="1">The sequence shown here is derived from an EMBL/GenBank/DDBJ whole genome shotgun (WGS) entry which is preliminary data.</text>
</comment>
<accession>A0ACB7ULU1</accession>
<reference evidence="2" key="1">
    <citation type="journal article" date="2022" name="Nat. Commun.">
        <title>Chromosome evolution and the genetic basis of agronomically important traits in greater yam.</title>
        <authorList>
            <person name="Bredeson J.V."/>
            <person name="Lyons J.B."/>
            <person name="Oniyinde I.O."/>
            <person name="Okereke N.R."/>
            <person name="Kolade O."/>
            <person name="Nnabue I."/>
            <person name="Nwadili C.O."/>
            <person name="Hribova E."/>
            <person name="Parker M."/>
            <person name="Nwogha J."/>
            <person name="Shu S."/>
            <person name="Carlson J."/>
            <person name="Kariba R."/>
            <person name="Muthemba S."/>
            <person name="Knop K."/>
            <person name="Barton G.J."/>
            <person name="Sherwood A.V."/>
            <person name="Lopez-Montes A."/>
            <person name="Asiedu R."/>
            <person name="Jamnadass R."/>
            <person name="Muchugi A."/>
            <person name="Goodstein D."/>
            <person name="Egesi C.N."/>
            <person name="Featherston J."/>
            <person name="Asfaw A."/>
            <person name="Simpson G.G."/>
            <person name="Dolezel J."/>
            <person name="Hendre P.S."/>
            <person name="Van Deynze A."/>
            <person name="Kumar P.L."/>
            <person name="Obidiegwu J.E."/>
            <person name="Bhattacharjee R."/>
            <person name="Rokhsar D.S."/>
        </authorList>
    </citation>
    <scope>NUCLEOTIDE SEQUENCE [LARGE SCALE GENOMIC DNA]</scope>
    <source>
        <strain evidence="2">cv. TDa95/00328</strain>
    </source>
</reference>
<sequence length="877" mass="100023">MDLINPVVSSVVPYVLNPIMRQFKYLFLPNNNVKAVVDAMHVLRAKKASTERDIQNANREGKDCSPEMEFWLQKFENIERDVDDIKQEYDLRKKCVGISSLNLVSNYKIGKRAFKKKEELMQLLNKSSKFEVICGYLKENTAGIVGIWGMRGIGKTRLLRSINNEFVHNNDGKFDHVIWVAVSRNNIEKVQSDIAKYLGLSSADAGAICDFLSRKSFLLLLDDLWSSLDLETIGVPEIQHDAQDENKRMVVFTTQSKAICGSMEADMKIKMEPLDDDAAWSLFEEKAGKELIASDKQIEHHAKDITGKCAGLPLVLVTVAKAMSTKKSPQDWECVATMMGNFAGMKEPSLFSFLKISYDSLEGDSLRECFLYCSLWGEDEQIPTDELIDCWMGHGLLGDFDELNEAYIEGETIIGRLKEACLLESGVLKQPVLKSSDLTSNVKLHGMIRDLALWITSNCQENKRGWFVKRQRNLKRLRKDLNDREVISLENNKLRSLDQSTNFDKLKTFMIQGNENLDLISPSFFTTMHFLKYLDLSKTCITTLPEEIGMLKELQYLNLSFSSIISLPSTLGYLNQLKYLYCGKASNLKNIPQDLIARLTKLNVLDLYSTGIYFFKGAYLDDIKKILCKLKGVGINIEGISALKQLSCVPKQRVQLTDAFHEYLTSISISPSLLGINNKKSLQELQILGISSLKELVMTTEHEDSWCLSHLQSLRLSFHPKLRNIIWEDLEARHFLPKLAYLSIYKCDSLTSLSWVAQLPSLQILKIRKCRKLMSIIADDHHIMIEDGTPFQRLKTLILDNLPDLDSIYERKLSFPSIEAIILRKCWKLASLPLGYDSAKNMMYISVKPGYLWDDMDWAFKCHFSRFVVRVKSACYG</sequence>